<dbReference type="GO" id="GO:0005764">
    <property type="term" value="C:lysosome"/>
    <property type="evidence" value="ECO:0007669"/>
    <property type="project" value="TreeGrafter"/>
</dbReference>
<keyword evidence="1" id="KW-0378">Hydrolase</keyword>
<evidence type="ECO:0000256" key="1">
    <source>
        <dbReference type="ARBA" id="ARBA00022801"/>
    </source>
</evidence>
<dbReference type="AlphaFoldDB" id="A0A078AP17"/>
<dbReference type="SUPFAM" id="SSF53474">
    <property type="entry name" value="alpha/beta-Hydrolases"/>
    <property type="match status" value="1"/>
</dbReference>
<evidence type="ECO:0000313" key="4">
    <source>
        <dbReference type="Proteomes" id="UP000039865"/>
    </source>
</evidence>
<evidence type="ECO:0000256" key="2">
    <source>
        <dbReference type="SAM" id="SignalP"/>
    </source>
</evidence>
<dbReference type="OMA" id="AWHTRRD"/>
<dbReference type="InParanoid" id="A0A078AP17"/>
<accession>A0A078AP17</accession>
<dbReference type="Pfam" id="PF02089">
    <property type="entry name" value="Palm_thioest"/>
    <property type="match status" value="1"/>
</dbReference>
<organism evidence="3 4">
    <name type="scientific">Stylonychia lemnae</name>
    <name type="common">Ciliate</name>
    <dbReference type="NCBI Taxonomy" id="5949"/>
    <lineage>
        <taxon>Eukaryota</taxon>
        <taxon>Sar</taxon>
        <taxon>Alveolata</taxon>
        <taxon>Ciliophora</taxon>
        <taxon>Intramacronucleata</taxon>
        <taxon>Spirotrichea</taxon>
        <taxon>Stichotrichia</taxon>
        <taxon>Sporadotrichida</taxon>
        <taxon>Oxytrichidae</taxon>
        <taxon>Stylonychinae</taxon>
        <taxon>Stylonychia</taxon>
    </lineage>
</organism>
<dbReference type="GO" id="GO:0016790">
    <property type="term" value="F:thiolester hydrolase activity"/>
    <property type="evidence" value="ECO:0007669"/>
    <property type="project" value="TreeGrafter"/>
</dbReference>
<sequence>MIRLLKIQSLFLLIQLGLSQAHFSLKSHYHKVSFNKKPISTSKQHETLFTHEGIDYTHAPVAFLHGINSNCQELEGYVDTVVEQMNHTIYTQCIEIGQGKFSTIFMDLNSQVQLACFGLKEDPVFSTQPFNLIGYSQGGLIARATVETCDGLKVRNLITFGGPHGGVSEAVKCADTDIPCKIWDLISKPFVYFDLIQELVAPAEYFRVFNEISEYIKKSVFLPRINNELKQKNQAYKDRLTALEHFRMFMWTDDMVVYPKQSAWFGVLNETGGIVNLQDQQQYQEDWLGLKTLGESNRTSFIEIPGNHMHQTDDIIQKYVVPLLIQ</sequence>
<reference evidence="3 4" key="1">
    <citation type="submission" date="2014-06" db="EMBL/GenBank/DDBJ databases">
        <authorList>
            <person name="Swart Estienne"/>
        </authorList>
    </citation>
    <scope>NUCLEOTIDE SEQUENCE [LARGE SCALE GENOMIC DNA]</scope>
    <source>
        <strain evidence="3 4">130c</strain>
    </source>
</reference>
<feature type="signal peptide" evidence="2">
    <location>
        <begin position="1"/>
        <end position="21"/>
    </location>
</feature>
<dbReference type="PANTHER" id="PTHR11247:SF8">
    <property type="entry name" value="PALMITOYL-PROTEIN THIOESTERASE 1"/>
    <property type="match status" value="1"/>
</dbReference>
<dbReference type="Gene3D" id="3.40.50.1820">
    <property type="entry name" value="alpha/beta hydrolase"/>
    <property type="match status" value="1"/>
</dbReference>
<keyword evidence="4" id="KW-1185">Reference proteome</keyword>
<dbReference type="OrthoDB" id="429424at2759"/>
<feature type="chain" id="PRO_5001729582" evidence="2">
    <location>
        <begin position="22"/>
        <end position="326"/>
    </location>
</feature>
<evidence type="ECO:0000313" key="3">
    <source>
        <dbReference type="EMBL" id="CDW84115.1"/>
    </source>
</evidence>
<protein>
    <submittedName>
        <fullName evidence="3">Palmitoyl-protein thioesterase</fullName>
    </submittedName>
</protein>
<dbReference type="Proteomes" id="UP000039865">
    <property type="component" value="Unassembled WGS sequence"/>
</dbReference>
<name>A0A078AP17_STYLE</name>
<dbReference type="EMBL" id="CCKQ01012494">
    <property type="protein sequence ID" value="CDW84115.1"/>
    <property type="molecule type" value="Genomic_DNA"/>
</dbReference>
<proteinExistence type="predicted"/>
<keyword evidence="2" id="KW-0732">Signal</keyword>
<dbReference type="InterPro" id="IPR029058">
    <property type="entry name" value="AB_hydrolase_fold"/>
</dbReference>
<gene>
    <name evidence="3" type="primary">Contig1944.g2104</name>
    <name evidence="3" type="ORF">STYLEM_13172</name>
</gene>
<dbReference type="PANTHER" id="PTHR11247">
    <property type="entry name" value="PALMITOYL-PROTEIN THIOESTERASE/DOLICHYLDIPHOSPHATASE 1"/>
    <property type="match status" value="1"/>
</dbReference>